<evidence type="ECO:0000256" key="2">
    <source>
        <dbReference type="ARBA" id="ARBA00022603"/>
    </source>
</evidence>
<keyword evidence="3" id="KW-0808">Transferase</keyword>
<name>Q4TBA1_TETNG</name>
<dbReference type="SUPFAM" id="SSF53335">
    <property type="entry name" value="S-adenosyl-L-methionine-dependent methyltransferases"/>
    <property type="match status" value="1"/>
</dbReference>
<dbReference type="GO" id="GO:0032259">
    <property type="term" value="P:methylation"/>
    <property type="evidence" value="ECO:0007669"/>
    <property type="project" value="UniProtKB-KW"/>
</dbReference>
<evidence type="ECO:0000256" key="5">
    <source>
        <dbReference type="ARBA" id="ARBA00041833"/>
    </source>
</evidence>
<protein>
    <recommendedName>
        <fullName evidence="4">Arginine-hydroxylase NDUFAF5, mitochondrial</fullName>
    </recommendedName>
    <alternativeName>
        <fullName evidence="5">NADH dehydrogenase [ubiquinone] 1 alpha subcomplex assembly factor 5</fullName>
    </alternativeName>
    <alternativeName>
        <fullName evidence="6">Putative methyltransferase NDUFAF5</fullName>
    </alternativeName>
</protein>
<evidence type="ECO:0000256" key="7">
    <source>
        <dbReference type="SAM" id="MobiDB-lite"/>
    </source>
</evidence>
<proteinExistence type="inferred from homology"/>
<evidence type="ECO:0000259" key="8">
    <source>
        <dbReference type="Pfam" id="PF08241"/>
    </source>
</evidence>
<evidence type="ECO:0000256" key="3">
    <source>
        <dbReference type="ARBA" id="ARBA00022679"/>
    </source>
</evidence>
<evidence type="ECO:0000256" key="4">
    <source>
        <dbReference type="ARBA" id="ARBA00040937"/>
    </source>
</evidence>
<dbReference type="InterPro" id="IPR029063">
    <property type="entry name" value="SAM-dependent_MTases_sf"/>
</dbReference>
<dbReference type="PANTHER" id="PTHR13090">
    <property type="entry name" value="ARGININE-HYDROXYLASE NDUFAF5, MITOCHONDRIAL"/>
    <property type="match status" value="1"/>
</dbReference>
<dbReference type="GO" id="GO:0008757">
    <property type="term" value="F:S-adenosylmethionine-dependent methyltransferase activity"/>
    <property type="evidence" value="ECO:0007669"/>
    <property type="project" value="InterPro"/>
</dbReference>
<feature type="compositionally biased region" description="Polar residues" evidence="7">
    <location>
        <begin position="304"/>
        <end position="322"/>
    </location>
</feature>
<dbReference type="Pfam" id="PF08241">
    <property type="entry name" value="Methyltransf_11"/>
    <property type="match status" value="1"/>
</dbReference>
<feature type="non-terminal residue" evidence="9">
    <location>
        <position position="322"/>
    </location>
</feature>
<comment type="similarity">
    <text evidence="1">Belongs to the methyltransferase superfamily.</text>
</comment>
<feature type="region of interest" description="Disordered" evidence="7">
    <location>
        <begin position="292"/>
        <end position="322"/>
    </location>
</feature>
<accession>Q4TBA1</accession>
<reference evidence="9" key="1">
    <citation type="journal article" date="2004" name="Nature">
        <title>Genome duplication in the teleost fish Tetraodon nigroviridis reveals the early vertebrate proto-karyotype.</title>
        <authorList>
            <person name="Jaillon O."/>
            <person name="Aury J.-M."/>
            <person name="Brunet F."/>
            <person name="Petit J.-L."/>
            <person name="Stange-Thomann N."/>
            <person name="Mauceli E."/>
            <person name="Bouneau L."/>
            <person name="Fischer C."/>
            <person name="Ozouf-Costaz C."/>
            <person name="Bernot A."/>
            <person name="Nicaud S."/>
            <person name="Jaffe D."/>
            <person name="Fisher S."/>
            <person name="Lutfalla G."/>
            <person name="Dossat C."/>
            <person name="Segurens B."/>
            <person name="Dasilva C."/>
            <person name="Salanoubat M."/>
            <person name="Levy M."/>
            <person name="Boudet N."/>
            <person name="Castellano S."/>
            <person name="Anthouard V."/>
            <person name="Jubin C."/>
            <person name="Castelli V."/>
            <person name="Katinka M."/>
            <person name="Vacherie B."/>
            <person name="Biemont C."/>
            <person name="Skalli Z."/>
            <person name="Cattolico L."/>
            <person name="Poulain J."/>
            <person name="De Berardinis V."/>
            <person name="Cruaud C."/>
            <person name="Duprat S."/>
            <person name="Brottier P."/>
            <person name="Coutanceau J.-P."/>
            <person name="Gouzy J."/>
            <person name="Parra G."/>
            <person name="Lardier G."/>
            <person name="Chapple C."/>
            <person name="McKernan K.J."/>
            <person name="McEwan P."/>
            <person name="Bosak S."/>
            <person name="Kellis M."/>
            <person name="Volff J.-N."/>
            <person name="Guigo R."/>
            <person name="Zody M.C."/>
            <person name="Mesirov J."/>
            <person name="Lindblad-Toh K."/>
            <person name="Birren B."/>
            <person name="Nusbaum C."/>
            <person name="Kahn D."/>
            <person name="Robinson-Rechavi M."/>
            <person name="Laudet V."/>
            <person name="Schachter V."/>
            <person name="Quetier F."/>
            <person name="Saurin W."/>
            <person name="Scarpelli C."/>
            <person name="Wincker P."/>
            <person name="Lander E.S."/>
            <person name="Weissenbach J."/>
            <person name="Roest Crollius H."/>
        </authorList>
    </citation>
    <scope>NUCLEOTIDE SEQUENCE [LARGE SCALE GENOMIC DNA]</scope>
</reference>
<dbReference type="GO" id="GO:0032981">
    <property type="term" value="P:mitochondrial respiratory chain complex I assembly"/>
    <property type="evidence" value="ECO:0007669"/>
    <property type="project" value="TreeGrafter"/>
</dbReference>
<evidence type="ECO:0000313" key="9">
    <source>
        <dbReference type="EMBL" id="CAF89831.1"/>
    </source>
</evidence>
<reference evidence="9" key="2">
    <citation type="submission" date="2004-02" db="EMBL/GenBank/DDBJ databases">
        <authorList>
            <consortium name="Genoscope"/>
            <consortium name="Whitehead Institute Centre for Genome Research"/>
        </authorList>
    </citation>
    <scope>NUCLEOTIDE SEQUENCE</scope>
</reference>
<dbReference type="Gene3D" id="3.40.50.150">
    <property type="entry name" value="Vaccinia Virus protein VP39"/>
    <property type="match status" value="1"/>
</dbReference>
<keyword evidence="2" id="KW-0489">Methyltransferase</keyword>
<dbReference type="CDD" id="cd02440">
    <property type="entry name" value="AdoMet_MTases"/>
    <property type="match status" value="1"/>
</dbReference>
<dbReference type="EMBL" id="CAAE01007170">
    <property type="protein sequence ID" value="CAF89831.1"/>
    <property type="molecule type" value="Genomic_DNA"/>
</dbReference>
<dbReference type="InterPro" id="IPR013216">
    <property type="entry name" value="Methyltransf_11"/>
</dbReference>
<gene>
    <name evidence="9" type="ORF">GSTENG00003845001</name>
</gene>
<dbReference type="OrthoDB" id="16816at2759"/>
<sequence length="322" mass="35199">MSSGLRWGVLRAVDCGLVGPAGRWSWSCSSRVPVRAASGPGRSPVNVFDRRMKKRQKNWAAALEDGHQYDYLRAEVGSRVADRIYDVSRSFPLSLDIGCGKSHIAEHLNQDVVQRMLLSDVSEESLRRRRGGHVPTHRVLADEEFLPFKENTFDLVVSSLSLHCINDLPGALRQIQQVLKPDGVFIGAMVGGHSLYDCAAPSSWLRRSGREGSPPTSPPSRPSATWATCSLRPVRHADGGMGESNCAWNRRALLHRDTVLAAAAVYQEMYGHADGSVPATFQILHMIGWKPHNSQAKPAKRGSATASFGDLSQISRPAGSKN</sequence>
<feature type="domain" description="Methyltransferase type 11" evidence="8">
    <location>
        <begin position="95"/>
        <end position="186"/>
    </location>
</feature>
<dbReference type="PANTHER" id="PTHR13090:SF1">
    <property type="entry name" value="ARGININE-HYDROXYLASE NDUFAF5, MITOCHONDRIAL"/>
    <property type="match status" value="1"/>
</dbReference>
<dbReference type="KEGG" id="tng:GSTEN00003845G001"/>
<dbReference type="AlphaFoldDB" id="Q4TBA1"/>
<organism evidence="9">
    <name type="scientific">Tetraodon nigroviridis</name>
    <name type="common">Spotted green pufferfish</name>
    <name type="synonym">Chelonodon nigroviridis</name>
    <dbReference type="NCBI Taxonomy" id="99883"/>
    <lineage>
        <taxon>Eukaryota</taxon>
        <taxon>Metazoa</taxon>
        <taxon>Chordata</taxon>
        <taxon>Craniata</taxon>
        <taxon>Vertebrata</taxon>
        <taxon>Euteleostomi</taxon>
        <taxon>Actinopterygii</taxon>
        <taxon>Neopterygii</taxon>
        <taxon>Teleostei</taxon>
        <taxon>Neoteleostei</taxon>
        <taxon>Acanthomorphata</taxon>
        <taxon>Eupercaria</taxon>
        <taxon>Tetraodontiformes</taxon>
        <taxon>Tetradontoidea</taxon>
        <taxon>Tetraodontidae</taxon>
        <taxon>Tetraodon</taxon>
    </lineage>
</organism>
<evidence type="ECO:0000256" key="1">
    <source>
        <dbReference type="ARBA" id="ARBA00008361"/>
    </source>
</evidence>
<dbReference type="InterPro" id="IPR050602">
    <property type="entry name" value="Malonyl-ACP_OMT"/>
</dbReference>
<dbReference type="GO" id="GO:0005739">
    <property type="term" value="C:mitochondrion"/>
    <property type="evidence" value="ECO:0007669"/>
    <property type="project" value="TreeGrafter"/>
</dbReference>
<evidence type="ECO:0000256" key="6">
    <source>
        <dbReference type="ARBA" id="ARBA00042549"/>
    </source>
</evidence>